<dbReference type="GO" id="GO:0005783">
    <property type="term" value="C:endoplasmic reticulum"/>
    <property type="evidence" value="ECO:0007669"/>
    <property type="project" value="InterPro"/>
</dbReference>
<reference evidence="9" key="3">
    <citation type="submission" date="2025-04" db="UniProtKB">
        <authorList>
            <consortium name="RefSeq"/>
        </authorList>
    </citation>
    <scope>IDENTIFICATION</scope>
    <source>
        <strain evidence="9">CBS 781.70</strain>
    </source>
</reference>
<accession>A0A6G1GES0</accession>
<feature type="transmembrane region" description="Helical" evidence="6">
    <location>
        <begin position="78"/>
        <end position="97"/>
    </location>
</feature>
<evidence type="ECO:0000256" key="3">
    <source>
        <dbReference type="ARBA" id="ARBA00022989"/>
    </source>
</evidence>
<keyword evidence="8" id="KW-1185">Reference proteome</keyword>
<dbReference type="GeneID" id="54419229"/>
<feature type="compositionally biased region" description="Basic residues" evidence="5">
    <location>
        <begin position="425"/>
        <end position="435"/>
    </location>
</feature>
<gene>
    <name evidence="7 9" type="ORF">P152DRAFT_454802</name>
</gene>
<evidence type="ECO:0000313" key="9">
    <source>
        <dbReference type="RefSeq" id="XP_033538189.1"/>
    </source>
</evidence>
<comment type="subcellular location">
    <subcellularLocation>
        <location evidence="1">Membrane</location>
        <topology evidence="1">Single-pass membrane protein</topology>
    </subcellularLocation>
</comment>
<dbReference type="PANTHER" id="PTHR12883:SF0">
    <property type="entry name" value="PAT COMPLEX SUBUNIT CCDC47"/>
    <property type="match status" value="1"/>
</dbReference>
<dbReference type="GO" id="GO:0016020">
    <property type="term" value="C:membrane"/>
    <property type="evidence" value="ECO:0007669"/>
    <property type="project" value="UniProtKB-SubCell"/>
</dbReference>
<evidence type="ECO:0000313" key="8">
    <source>
        <dbReference type="Proteomes" id="UP000504638"/>
    </source>
</evidence>
<dbReference type="GO" id="GO:0005509">
    <property type="term" value="F:calcium ion binding"/>
    <property type="evidence" value="ECO:0007669"/>
    <property type="project" value="InterPro"/>
</dbReference>
<feature type="region of interest" description="Disordered" evidence="5">
    <location>
        <begin position="367"/>
        <end position="435"/>
    </location>
</feature>
<sequence>MADIIKGLFGGGKAQQSPLSSADDDFADFAGVPDPSPVSIPISSPSFSPAKPSLGLATGPYPYTKWYRVWERASPSDFILEAIIIPVIAIVVLIHFWGKRRNQRTAHAWIKAHAPVLKKEFASVGFEGRKKDDELDDSELVDPAKLLKTKAFNEYTTYATGRQNVAFVDIRITLLKWYNPAVIAGENLVNLFFESLEATQERVQANLYCFDGKESQLAPGLAGKTPNSTFDGFVWAIVHKDAMRRLREGQYDLSLTTTKEHPKLPNWATIMTESAEITDTLLTPELIKAVEQAGDSLEALIISDQPIEQPTKLEELTSRKRVSINMRLPSSGDYAPTIPLFHYFLRLPDLLVSSARFRPEVMRRVKQTREEESRKIRKATEGEVAEERKMKADREKKEKRDAQLKNMSADEQRKFLEKEREKENRRKSKRQTMRG</sequence>
<evidence type="ECO:0000256" key="6">
    <source>
        <dbReference type="SAM" id="Phobius"/>
    </source>
</evidence>
<dbReference type="RefSeq" id="XP_033538189.1">
    <property type="nucleotide sequence ID" value="XM_033678659.1"/>
</dbReference>
<organism evidence="7">
    <name type="scientific">Eremomyces bilateralis CBS 781.70</name>
    <dbReference type="NCBI Taxonomy" id="1392243"/>
    <lineage>
        <taxon>Eukaryota</taxon>
        <taxon>Fungi</taxon>
        <taxon>Dikarya</taxon>
        <taxon>Ascomycota</taxon>
        <taxon>Pezizomycotina</taxon>
        <taxon>Dothideomycetes</taxon>
        <taxon>Dothideomycetes incertae sedis</taxon>
        <taxon>Eremomycetales</taxon>
        <taxon>Eremomycetaceae</taxon>
        <taxon>Eremomyces</taxon>
    </lineage>
</organism>
<dbReference type="AlphaFoldDB" id="A0A6G1GES0"/>
<proteinExistence type="predicted"/>
<dbReference type="GO" id="GO:0032469">
    <property type="term" value="P:endoplasmic reticulum calcium ion homeostasis"/>
    <property type="evidence" value="ECO:0007669"/>
    <property type="project" value="InterPro"/>
</dbReference>
<dbReference type="InterPro" id="IPR012879">
    <property type="entry name" value="CCDC47"/>
</dbReference>
<evidence type="ECO:0000256" key="1">
    <source>
        <dbReference type="ARBA" id="ARBA00004167"/>
    </source>
</evidence>
<keyword evidence="4 6" id="KW-0472">Membrane</keyword>
<dbReference type="Proteomes" id="UP000504638">
    <property type="component" value="Unplaced"/>
</dbReference>
<evidence type="ECO:0000256" key="2">
    <source>
        <dbReference type="ARBA" id="ARBA00022692"/>
    </source>
</evidence>
<dbReference type="Pfam" id="PF07946">
    <property type="entry name" value="CCDC47"/>
    <property type="match status" value="1"/>
</dbReference>
<evidence type="ECO:0000256" key="5">
    <source>
        <dbReference type="SAM" id="MobiDB-lite"/>
    </source>
</evidence>
<dbReference type="OrthoDB" id="10039147at2759"/>
<evidence type="ECO:0000313" key="7">
    <source>
        <dbReference type="EMBL" id="KAF1816558.1"/>
    </source>
</evidence>
<keyword evidence="2 6" id="KW-0812">Transmembrane</keyword>
<dbReference type="PANTHER" id="PTHR12883">
    <property type="entry name" value="ADIPOCYTE-SPECIFIC PROTEIN 4-RELATED"/>
    <property type="match status" value="1"/>
</dbReference>
<feature type="compositionally biased region" description="Basic and acidic residues" evidence="5">
    <location>
        <begin position="367"/>
        <end position="424"/>
    </location>
</feature>
<name>A0A6G1GES0_9PEZI</name>
<keyword evidence="3 6" id="KW-1133">Transmembrane helix</keyword>
<reference evidence="7 9" key="1">
    <citation type="submission" date="2020-01" db="EMBL/GenBank/DDBJ databases">
        <authorList>
            <consortium name="DOE Joint Genome Institute"/>
            <person name="Haridas S."/>
            <person name="Albert R."/>
            <person name="Binder M."/>
            <person name="Bloem J."/>
            <person name="Labutti K."/>
            <person name="Salamov A."/>
            <person name="Andreopoulos B."/>
            <person name="Baker S.E."/>
            <person name="Barry K."/>
            <person name="Bills G."/>
            <person name="Bluhm B.H."/>
            <person name="Cannon C."/>
            <person name="Castanera R."/>
            <person name="Culley D.E."/>
            <person name="Daum C."/>
            <person name="Ezra D."/>
            <person name="Gonzalez J.B."/>
            <person name="Henrissat B."/>
            <person name="Kuo A."/>
            <person name="Liang C."/>
            <person name="Lipzen A."/>
            <person name="Lutzoni F."/>
            <person name="Magnuson J."/>
            <person name="Mondo S."/>
            <person name="Nolan M."/>
            <person name="Ohm R."/>
            <person name="Pangilinan J."/>
            <person name="Park H.-J."/>
            <person name="Ramirez L."/>
            <person name="Alfaro M."/>
            <person name="Sun H."/>
            <person name="Tritt A."/>
            <person name="Yoshinaga Y."/>
            <person name="Zwiers L.-H."/>
            <person name="Turgeon B.G."/>
            <person name="Goodwin S.B."/>
            <person name="Spatafora J.W."/>
            <person name="Crous P.W."/>
            <person name="Grigoriev I.V."/>
        </authorList>
    </citation>
    <scope>NUCLEOTIDE SEQUENCE</scope>
    <source>
        <strain evidence="7 9">CBS 781.70</strain>
    </source>
</reference>
<reference evidence="9" key="2">
    <citation type="submission" date="2020-04" db="EMBL/GenBank/DDBJ databases">
        <authorList>
            <consortium name="NCBI Genome Project"/>
        </authorList>
    </citation>
    <scope>NUCLEOTIDE SEQUENCE</scope>
    <source>
        <strain evidence="9">CBS 781.70</strain>
    </source>
</reference>
<dbReference type="EMBL" id="ML975150">
    <property type="protein sequence ID" value="KAF1816558.1"/>
    <property type="molecule type" value="Genomic_DNA"/>
</dbReference>
<evidence type="ECO:0000256" key="4">
    <source>
        <dbReference type="ARBA" id="ARBA00023136"/>
    </source>
</evidence>
<protein>
    <submittedName>
        <fullName evidence="7 9">DUF1682-domain-containing protein</fullName>
    </submittedName>
</protein>